<dbReference type="GO" id="GO:0016020">
    <property type="term" value="C:membrane"/>
    <property type="evidence" value="ECO:0007669"/>
    <property type="project" value="UniProtKB-SubCell"/>
</dbReference>
<proteinExistence type="predicted"/>
<protein>
    <submittedName>
        <fullName evidence="3">Phosphatase</fullName>
    </submittedName>
</protein>
<feature type="transmembrane region" description="Helical" evidence="1">
    <location>
        <begin position="28"/>
        <end position="45"/>
    </location>
</feature>
<dbReference type="Pfam" id="PF14378">
    <property type="entry name" value="PAP2_3"/>
    <property type="match status" value="1"/>
</dbReference>
<evidence type="ECO:0000313" key="3">
    <source>
        <dbReference type="EMBL" id="PZO91763.1"/>
    </source>
</evidence>
<feature type="transmembrane region" description="Helical" evidence="1">
    <location>
        <begin position="146"/>
        <end position="167"/>
    </location>
</feature>
<comment type="caution">
    <text evidence="3">The sequence shown here is derived from an EMBL/GenBank/DDBJ whole genome shotgun (WGS) entry which is preliminary data.</text>
</comment>
<evidence type="ECO:0000259" key="2">
    <source>
        <dbReference type="Pfam" id="PF14378"/>
    </source>
</evidence>
<dbReference type="EMBL" id="QFNN01000005">
    <property type="protein sequence ID" value="PZO91763.1"/>
    <property type="molecule type" value="Genomic_DNA"/>
</dbReference>
<name>A0A2W5AC07_9SPHN</name>
<accession>A0A2W5AC07</accession>
<feature type="transmembrane region" description="Helical" evidence="1">
    <location>
        <begin position="51"/>
        <end position="71"/>
    </location>
</feature>
<dbReference type="Proteomes" id="UP000249066">
    <property type="component" value="Unassembled WGS sequence"/>
</dbReference>
<feature type="domain" description="Inositolphosphotransferase Aur1/Ipt1" evidence="2">
    <location>
        <begin position="121"/>
        <end position="307"/>
    </location>
</feature>
<reference evidence="3 4" key="1">
    <citation type="submission" date="2017-08" db="EMBL/GenBank/DDBJ databases">
        <title>Infants hospitalized years apart are colonized by the same room-sourced microbial strains.</title>
        <authorList>
            <person name="Brooks B."/>
            <person name="Olm M.R."/>
            <person name="Firek B.A."/>
            <person name="Baker R."/>
            <person name="Thomas B.C."/>
            <person name="Morowitz M.J."/>
            <person name="Banfield J.F."/>
        </authorList>
    </citation>
    <scope>NUCLEOTIDE SEQUENCE [LARGE SCALE GENOMIC DNA]</scope>
    <source>
        <strain evidence="3">S2_018_000_R2_101</strain>
    </source>
</reference>
<gene>
    <name evidence="3" type="ORF">DI623_02120</name>
</gene>
<feature type="transmembrane region" description="Helical" evidence="1">
    <location>
        <begin position="92"/>
        <end position="111"/>
    </location>
</feature>
<dbReference type="AlphaFoldDB" id="A0A2W5AC07"/>
<dbReference type="InterPro" id="IPR026841">
    <property type="entry name" value="Aur1/Ipt1"/>
</dbReference>
<organism evidence="3 4">
    <name type="scientific">Sphingomonas sanxanigenens</name>
    <dbReference type="NCBI Taxonomy" id="397260"/>
    <lineage>
        <taxon>Bacteria</taxon>
        <taxon>Pseudomonadati</taxon>
        <taxon>Pseudomonadota</taxon>
        <taxon>Alphaproteobacteria</taxon>
        <taxon>Sphingomonadales</taxon>
        <taxon>Sphingomonadaceae</taxon>
        <taxon>Sphingomonas</taxon>
    </lineage>
</organism>
<sequence length="334" mass="35705">MVARVDAVTRGDASLFAEARNGLIPGHWFAIALALSLAAVVMMLFRERLGIQASMLSGSLFAAGGAAAIGLRYHCRDAITHRRRLIRDLAEYVGIFALIALLGAVASYPLAAASHGFVDPTLARIDHALHFDWPRWYGFVAAHRGLQLLGGAAYASIFVTPALILFHYAHAGKRAEARLFLAAFWMAAVLTLLLFPFVPAEGPLAYLWRHHIPYMPASALYQAELIPALRQHAIGAVGLGDLRGLVCAPSFHTTSAVIYIWAALRIPALRWPLTALNVAMLASTPVEGTHYLTDMICGAGVAFAAISAAGVLSRRLQIAPADLNDRGASARAAG</sequence>
<feature type="transmembrane region" description="Helical" evidence="1">
    <location>
        <begin position="291"/>
        <end position="312"/>
    </location>
</feature>
<keyword evidence="1" id="KW-0472">Membrane</keyword>
<evidence type="ECO:0000313" key="4">
    <source>
        <dbReference type="Proteomes" id="UP000249066"/>
    </source>
</evidence>
<feature type="transmembrane region" description="Helical" evidence="1">
    <location>
        <begin position="179"/>
        <end position="198"/>
    </location>
</feature>
<keyword evidence="1" id="KW-1133">Transmembrane helix</keyword>
<keyword evidence="1" id="KW-0812">Transmembrane</keyword>
<evidence type="ECO:0000256" key="1">
    <source>
        <dbReference type="SAM" id="Phobius"/>
    </source>
</evidence>